<dbReference type="PANTHER" id="PTHR14871">
    <property type="entry name" value="DYNEIN REGULATORY COMPLEX PROTEIN 9"/>
    <property type="match status" value="1"/>
</dbReference>
<accession>A0AAN8DH97</accession>
<keyword evidence="8" id="KW-0966">Cell projection</keyword>
<evidence type="ECO:0000256" key="10">
    <source>
        <dbReference type="SAM" id="Coils"/>
    </source>
</evidence>
<evidence type="ECO:0000256" key="3">
    <source>
        <dbReference type="ARBA" id="ARBA00013738"/>
    </source>
</evidence>
<dbReference type="Pfam" id="PF00612">
    <property type="entry name" value="IQ"/>
    <property type="match status" value="1"/>
</dbReference>
<dbReference type="CDD" id="cd23766">
    <property type="entry name" value="IQCG"/>
    <property type="match status" value="1"/>
</dbReference>
<feature type="coiled-coil region" evidence="10">
    <location>
        <begin position="81"/>
        <end position="213"/>
    </location>
</feature>
<protein>
    <recommendedName>
        <fullName evidence="3">Dynein regulatory complex protein 9</fullName>
    </recommendedName>
    <alternativeName>
        <fullName evidence="9">IQ domain-containing protein G</fullName>
    </alternativeName>
</protein>
<keyword evidence="7" id="KW-0206">Cytoskeleton</keyword>
<evidence type="ECO:0000256" key="5">
    <source>
        <dbReference type="ARBA" id="ARBA00022846"/>
    </source>
</evidence>
<dbReference type="GO" id="GO:0036126">
    <property type="term" value="C:sperm flagellum"/>
    <property type="evidence" value="ECO:0007669"/>
    <property type="project" value="TreeGrafter"/>
</dbReference>
<dbReference type="InterPro" id="IPR042618">
    <property type="entry name" value="IQCG"/>
</dbReference>
<evidence type="ECO:0000256" key="7">
    <source>
        <dbReference type="ARBA" id="ARBA00023212"/>
    </source>
</evidence>
<name>A0AAN8DH97_CHAGU</name>
<gene>
    <name evidence="11" type="ORF">CgunFtcFv8_020022</name>
</gene>
<organism evidence="11 12">
    <name type="scientific">Champsocephalus gunnari</name>
    <name type="common">Mackerel icefish</name>
    <dbReference type="NCBI Taxonomy" id="52237"/>
    <lineage>
        <taxon>Eukaryota</taxon>
        <taxon>Metazoa</taxon>
        <taxon>Chordata</taxon>
        <taxon>Craniata</taxon>
        <taxon>Vertebrata</taxon>
        <taxon>Euteleostomi</taxon>
        <taxon>Actinopterygii</taxon>
        <taxon>Neopterygii</taxon>
        <taxon>Teleostei</taxon>
        <taxon>Neoteleostei</taxon>
        <taxon>Acanthomorphata</taxon>
        <taxon>Eupercaria</taxon>
        <taxon>Perciformes</taxon>
        <taxon>Notothenioidei</taxon>
        <taxon>Channichthyidae</taxon>
        <taxon>Champsocephalus</taxon>
    </lineage>
</organism>
<comment type="similarity">
    <text evidence="2">Belongs to the DRC9 family.</text>
</comment>
<evidence type="ECO:0000256" key="2">
    <source>
        <dbReference type="ARBA" id="ARBA00008222"/>
    </source>
</evidence>
<comment type="subcellular location">
    <subcellularLocation>
        <location evidence="1">Cytoplasm</location>
        <location evidence="1">Cytoskeleton</location>
        <location evidence="1">Flagellum axoneme</location>
    </subcellularLocation>
</comment>
<dbReference type="GO" id="GO:0005737">
    <property type="term" value="C:cytoplasm"/>
    <property type="evidence" value="ECO:0007669"/>
    <property type="project" value="TreeGrafter"/>
</dbReference>
<keyword evidence="6" id="KW-0969">Cilium</keyword>
<sequence length="310" mass="37147">MSLSRIQSLRLAAVVEDCADQLEILGHTLTVQIRKERGDSADQEIARLTKLRRDCQSVTQQVSLLHVDLEEKQCITSLVQLGEEEEQKKRDDQMRREAKKELEQRNQALRLQYEEALEKNEKLKDLSKQARDLQHKMEDLSGKMAHRKMLEEKNLELQLQQTQREGSQAEKLHEQELLQRQIKEETRVHQESETFLQRRNEEVQQQQEQWQQTTKQRLQKKEQRLNTESCRRTVNLDRLMEMKRMYRGMEQVVMEDREEQEKLRQEQAKARAVTKVQAWWRGCMVRRCLGSFKKEEGKKKKKEGKKKKKK</sequence>
<keyword evidence="4" id="KW-0963">Cytoplasm</keyword>
<evidence type="ECO:0000256" key="6">
    <source>
        <dbReference type="ARBA" id="ARBA00023069"/>
    </source>
</evidence>
<evidence type="ECO:0000256" key="4">
    <source>
        <dbReference type="ARBA" id="ARBA00022490"/>
    </source>
</evidence>
<keyword evidence="5" id="KW-0282">Flagellum</keyword>
<dbReference type="PANTHER" id="PTHR14871:SF1">
    <property type="entry name" value="DYNEIN REGULATORY COMPLEX PROTEIN 9"/>
    <property type="match status" value="1"/>
</dbReference>
<dbReference type="GO" id="GO:0007288">
    <property type="term" value="P:sperm axoneme assembly"/>
    <property type="evidence" value="ECO:0007669"/>
    <property type="project" value="TreeGrafter"/>
</dbReference>
<keyword evidence="10" id="KW-0175">Coiled coil</keyword>
<keyword evidence="12" id="KW-1185">Reference proteome</keyword>
<dbReference type="EMBL" id="JAURVH010001522">
    <property type="protein sequence ID" value="KAK5922786.1"/>
    <property type="molecule type" value="Genomic_DNA"/>
</dbReference>
<comment type="caution">
    <text evidence="11">The sequence shown here is derived from an EMBL/GenBank/DDBJ whole genome shotgun (WGS) entry which is preliminary data.</text>
</comment>
<evidence type="ECO:0000256" key="9">
    <source>
        <dbReference type="ARBA" id="ARBA00032183"/>
    </source>
</evidence>
<dbReference type="AlphaFoldDB" id="A0AAN8DH97"/>
<evidence type="ECO:0000256" key="1">
    <source>
        <dbReference type="ARBA" id="ARBA00004611"/>
    </source>
</evidence>
<evidence type="ECO:0000313" key="12">
    <source>
        <dbReference type="Proteomes" id="UP001331515"/>
    </source>
</evidence>
<dbReference type="InterPro" id="IPR000048">
    <property type="entry name" value="IQ_motif_EF-hand-BS"/>
</dbReference>
<reference evidence="11 12" key="1">
    <citation type="journal article" date="2023" name="Mol. Biol. Evol.">
        <title>Genomics of Secondarily Temperate Adaptation in the Only Non-Antarctic Icefish.</title>
        <authorList>
            <person name="Rivera-Colon A.G."/>
            <person name="Rayamajhi N."/>
            <person name="Minhas B.F."/>
            <person name="Madrigal G."/>
            <person name="Bilyk K.T."/>
            <person name="Yoon V."/>
            <person name="Hune M."/>
            <person name="Gregory S."/>
            <person name="Cheng C.H.C."/>
            <person name="Catchen J.M."/>
        </authorList>
    </citation>
    <scope>NUCLEOTIDE SEQUENCE [LARGE SCALE GENOMIC DNA]</scope>
    <source>
        <tissue evidence="11">White muscle</tissue>
    </source>
</reference>
<evidence type="ECO:0000256" key="8">
    <source>
        <dbReference type="ARBA" id="ARBA00023273"/>
    </source>
</evidence>
<dbReference type="PROSITE" id="PS50096">
    <property type="entry name" value="IQ"/>
    <property type="match status" value="1"/>
</dbReference>
<evidence type="ECO:0000313" key="11">
    <source>
        <dbReference type="EMBL" id="KAK5922786.1"/>
    </source>
</evidence>
<dbReference type="Proteomes" id="UP001331515">
    <property type="component" value="Unassembled WGS sequence"/>
</dbReference>
<proteinExistence type="inferred from homology"/>